<comment type="caution">
    <text evidence="2">The sequence shown here is derived from an EMBL/GenBank/DDBJ whole genome shotgun (WGS) entry which is preliminary data.</text>
</comment>
<dbReference type="Proteomes" id="UP001221757">
    <property type="component" value="Unassembled WGS sequence"/>
</dbReference>
<proteinExistence type="predicted"/>
<protein>
    <submittedName>
        <fullName evidence="2">Uncharacterized protein</fullName>
    </submittedName>
</protein>
<evidence type="ECO:0000313" key="2">
    <source>
        <dbReference type="EMBL" id="KAJ7696024.1"/>
    </source>
</evidence>
<accession>A0AAD7DQL1</accession>
<feature type="compositionally biased region" description="Basic and acidic residues" evidence="1">
    <location>
        <begin position="197"/>
        <end position="208"/>
    </location>
</feature>
<dbReference type="EMBL" id="JARKIE010000036">
    <property type="protein sequence ID" value="KAJ7696024.1"/>
    <property type="molecule type" value="Genomic_DNA"/>
</dbReference>
<feature type="compositionally biased region" description="Basic and acidic residues" evidence="1">
    <location>
        <begin position="84"/>
        <end position="114"/>
    </location>
</feature>
<sequence length="208" mass="22567">MALPDIPELEAAARAVVYDARRKSELETLTPRMVRETLEAKFNLSEGALSSKEFRKPLKSTITAAATEEMPEVEIAPPKSKKRKSEEMSNHKPRKKQTEGPKKTAKKGDKEFKSLEMVPSSDVEDVGTQDDTSIELEKLPASEGSAKAIPPSKKPTSQKAGGSVAKRASTSAAPSDSELSVLDDEPPKRAKKAKTAKSKDKVRSFFAG</sequence>
<keyword evidence="3" id="KW-1185">Reference proteome</keyword>
<evidence type="ECO:0000256" key="1">
    <source>
        <dbReference type="SAM" id="MobiDB-lite"/>
    </source>
</evidence>
<feature type="compositionally biased region" description="Acidic residues" evidence="1">
    <location>
        <begin position="122"/>
        <end position="134"/>
    </location>
</feature>
<feature type="region of interest" description="Disordered" evidence="1">
    <location>
        <begin position="62"/>
        <end position="208"/>
    </location>
</feature>
<reference evidence="2" key="1">
    <citation type="submission" date="2023-03" db="EMBL/GenBank/DDBJ databases">
        <title>Massive genome expansion in bonnet fungi (Mycena s.s.) driven by repeated elements and novel gene families across ecological guilds.</title>
        <authorList>
            <consortium name="Lawrence Berkeley National Laboratory"/>
            <person name="Harder C.B."/>
            <person name="Miyauchi S."/>
            <person name="Viragh M."/>
            <person name="Kuo A."/>
            <person name="Thoen E."/>
            <person name="Andreopoulos B."/>
            <person name="Lu D."/>
            <person name="Skrede I."/>
            <person name="Drula E."/>
            <person name="Henrissat B."/>
            <person name="Morin E."/>
            <person name="Kohler A."/>
            <person name="Barry K."/>
            <person name="LaButti K."/>
            <person name="Morin E."/>
            <person name="Salamov A."/>
            <person name="Lipzen A."/>
            <person name="Mereny Z."/>
            <person name="Hegedus B."/>
            <person name="Baldrian P."/>
            <person name="Stursova M."/>
            <person name="Weitz H."/>
            <person name="Taylor A."/>
            <person name="Grigoriev I.V."/>
            <person name="Nagy L.G."/>
            <person name="Martin F."/>
            <person name="Kauserud H."/>
        </authorList>
    </citation>
    <scope>NUCLEOTIDE SEQUENCE</scope>
    <source>
        <strain evidence="2">CBHHK067</strain>
    </source>
</reference>
<name>A0AAD7DQL1_MYCRO</name>
<feature type="compositionally biased region" description="Polar residues" evidence="1">
    <location>
        <begin position="168"/>
        <end position="178"/>
    </location>
</feature>
<organism evidence="2 3">
    <name type="scientific">Mycena rosella</name>
    <name type="common">Pink bonnet</name>
    <name type="synonym">Agaricus rosellus</name>
    <dbReference type="NCBI Taxonomy" id="1033263"/>
    <lineage>
        <taxon>Eukaryota</taxon>
        <taxon>Fungi</taxon>
        <taxon>Dikarya</taxon>
        <taxon>Basidiomycota</taxon>
        <taxon>Agaricomycotina</taxon>
        <taxon>Agaricomycetes</taxon>
        <taxon>Agaricomycetidae</taxon>
        <taxon>Agaricales</taxon>
        <taxon>Marasmiineae</taxon>
        <taxon>Mycenaceae</taxon>
        <taxon>Mycena</taxon>
    </lineage>
</organism>
<dbReference type="AlphaFoldDB" id="A0AAD7DQL1"/>
<evidence type="ECO:0000313" key="3">
    <source>
        <dbReference type="Proteomes" id="UP001221757"/>
    </source>
</evidence>
<gene>
    <name evidence="2" type="ORF">B0H17DRAFT_414603</name>
</gene>